<dbReference type="Proteomes" id="UP001295740">
    <property type="component" value="Unassembled WGS sequence"/>
</dbReference>
<gene>
    <name evidence="1" type="ORF">KHLLAP_LOCUS14789</name>
</gene>
<dbReference type="SUPFAM" id="SSF48452">
    <property type="entry name" value="TPR-like"/>
    <property type="match status" value="1"/>
</dbReference>
<name>A0AAI8VUC9_9PEZI</name>
<comment type="caution">
    <text evidence="1">The sequence shown here is derived from an EMBL/GenBank/DDBJ whole genome shotgun (WGS) entry which is preliminary data.</text>
</comment>
<evidence type="ECO:0000313" key="2">
    <source>
        <dbReference type="Proteomes" id="UP001295740"/>
    </source>
</evidence>
<organism evidence="1 2">
    <name type="scientific">Anthostomella pinea</name>
    <dbReference type="NCBI Taxonomy" id="933095"/>
    <lineage>
        <taxon>Eukaryota</taxon>
        <taxon>Fungi</taxon>
        <taxon>Dikarya</taxon>
        <taxon>Ascomycota</taxon>
        <taxon>Pezizomycotina</taxon>
        <taxon>Sordariomycetes</taxon>
        <taxon>Xylariomycetidae</taxon>
        <taxon>Xylariales</taxon>
        <taxon>Xylariaceae</taxon>
        <taxon>Anthostomella</taxon>
    </lineage>
</organism>
<evidence type="ECO:0000313" key="1">
    <source>
        <dbReference type="EMBL" id="CAJ2514321.1"/>
    </source>
</evidence>
<reference evidence="1" key="1">
    <citation type="submission" date="2023-10" db="EMBL/GenBank/DDBJ databases">
        <authorList>
            <person name="Hackl T."/>
        </authorList>
    </citation>
    <scope>NUCLEOTIDE SEQUENCE</scope>
</reference>
<protein>
    <submittedName>
        <fullName evidence="1">Uu.00g024400.m01.CDS01</fullName>
    </submittedName>
</protein>
<proteinExistence type="predicted"/>
<accession>A0AAI8VUC9</accession>
<dbReference type="Gene3D" id="1.25.40.10">
    <property type="entry name" value="Tetratricopeptide repeat domain"/>
    <property type="match status" value="1"/>
</dbReference>
<dbReference type="AlphaFoldDB" id="A0AAI8VUC9"/>
<keyword evidence="2" id="KW-1185">Reference proteome</keyword>
<sequence>MEKYDAGYPAGEFSTIWRSVSQEPLVKTASRPRIGFLELDITLQNLLRFLVFAGGSVPERLVTKVSLNTFWGTDGEVRVKHGVAAAFIPDAPTTLSNLEYLEQEGYITSTLEQQRIYLAAPATGTSVIENTTDVLYWKWLVATAIFEAFPKDREIEPVYYSSTGQSLIRNANLALSYFLENENHFDKTLVVEACMAISYFGSASWKRLTISLAESACDGVCDPALHAMVMLRKTRLARIYRGGNVISGPLWTLDQIRTSLSSRDPVEPRSNAHLGELVLFRAQLVVDRGGKTQDVQNILKEFHALGRPSTLEHSILHECQFILARSLRFQGRFDEAASCLQELFQRTAKRSVPKSAALHFSDVECEREHSMQAIRFLESESVVAGTISGSKHWRQLQFSRANANLMCGLWNWVRKRERNSRWFEDAKNLFPDAQKGIEESAFHRHMVFGVHAGLGMIYLVQNDMEAAFSSWTEALDIAKECWPEPGHSEMITLYALSQVYYRIGRDGAHELAASARAIFRNKGRQYYFVGQGTLWLDVLSDLAEDDGQQRLVSRVELSMSS</sequence>
<dbReference type="EMBL" id="CAUWAG010000020">
    <property type="protein sequence ID" value="CAJ2514321.1"/>
    <property type="molecule type" value="Genomic_DNA"/>
</dbReference>
<dbReference type="InterPro" id="IPR011990">
    <property type="entry name" value="TPR-like_helical_dom_sf"/>
</dbReference>